<proteinExistence type="predicted"/>
<evidence type="ECO:0000313" key="2">
    <source>
        <dbReference type="EMBL" id="KAK3240328.1"/>
    </source>
</evidence>
<keyword evidence="3" id="KW-1185">Reference proteome</keyword>
<dbReference type="EMBL" id="LGRX02033675">
    <property type="protein sequence ID" value="KAK3240328.1"/>
    <property type="molecule type" value="Genomic_DNA"/>
</dbReference>
<sequence length="130" mass="14001">MGPLTIECAAPHEVMAQLDAGVQSIDDHIDIGGALDAVGRGVPPLGFGMPAMGALAVLSLLCISFAGQAFYGMDFHEATVLLDCIGITSIAFLVILDAHQHGAVRDSDDFTNFSGFWFRFYVNYNIFTWN</sequence>
<keyword evidence="1" id="KW-0812">Transmembrane</keyword>
<comment type="caution">
    <text evidence="2">The sequence shown here is derived from an EMBL/GenBank/DDBJ whole genome shotgun (WGS) entry which is preliminary data.</text>
</comment>
<protein>
    <submittedName>
        <fullName evidence="2">Uncharacterized protein</fullName>
    </submittedName>
</protein>
<dbReference type="Proteomes" id="UP001190700">
    <property type="component" value="Unassembled WGS sequence"/>
</dbReference>
<reference evidence="2 3" key="1">
    <citation type="journal article" date="2015" name="Genome Biol. Evol.">
        <title>Comparative Genomics of a Bacterivorous Green Alga Reveals Evolutionary Causalities and Consequences of Phago-Mixotrophic Mode of Nutrition.</title>
        <authorList>
            <person name="Burns J.A."/>
            <person name="Paasch A."/>
            <person name="Narechania A."/>
            <person name="Kim E."/>
        </authorList>
    </citation>
    <scope>NUCLEOTIDE SEQUENCE [LARGE SCALE GENOMIC DNA]</scope>
    <source>
        <strain evidence="2 3">PLY_AMNH</strain>
    </source>
</reference>
<organism evidence="2 3">
    <name type="scientific">Cymbomonas tetramitiformis</name>
    <dbReference type="NCBI Taxonomy" id="36881"/>
    <lineage>
        <taxon>Eukaryota</taxon>
        <taxon>Viridiplantae</taxon>
        <taxon>Chlorophyta</taxon>
        <taxon>Pyramimonadophyceae</taxon>
        <taxon>Pyramimonadales</taxon>
        <taxon>Pyramimonadaceae</taxon>
        <taxon>Cymbomonas</taxon>
    </lineage>
</organism>
<evidence type="ECO:0000313" key="3">
    <source>
        <dbReference type="Proteomes" id="UP001190700"/>
    </source>
</evidence>
<evidence type="ECO:0000256" key="1">
    <source>
        <dbReference type="SAM" id="Phobius"/>
    </source>
</evidence>
<feature type="transmembrane region" description="Helical" evidence="1">
    <location>
        <begin position="78"/>
        <end position="96"/>
    </location>
</feature>
<name>A0AAE0BPE2_9CHLO</name>
<dbReference type="AlphaFoldDB" id="A0AAE0BPE2"/>
<accession>A0AAE0BPE2</accession>
<feature type="transmembrane region" description="Helical" evidence="1">
    <location>
        <begin position="51"/>
        <end position="71"/>
    </location>
</feature>
<keyword evidence="1" id="KW-0472">Membrane</keyword>
<keyword evidence="1" id="KW-1133">Transmembrane helix</keyword>
<gene>
    <name evidence="2" type="ORF">CYMTET_49818</name>
</gene>